<dbReference type="Gene3D" id="1.10.3720.10">
    <property type="entry name" value="MetI-like"/>
    <property type="match status" value="1"/>
</dbReference>
<evidence type="ECO:0000259" key="8">
    <source>
        <dbReference type="PROSITE" id="PS50928"/>
    </source>
</evidence>
<accession>A0ABV1L3I3</accession>
<keyword evidence="3" id="KW-1003">Cell membrane</keyword>
<keyword evidence="6 7" id="KW-0472">Membrane</keyword>
<name>A0ABV1L3I3_9BACL</name>
<keyword evidence="2 7" id="KW-0813">Transport</keyword>
<comment type="similarity">
    <text evidence="7">Belongs to the binding-protein-dependent transport system permease family.</text>
</comment>
<gene>
    <name evidence="9" type="ORF">QJS35_30945</name>
</gene>
<evidence type="ECO:0000256" key="1">
    <source>
        <dbReference type="ARBA" id="ARBA00004651"/>
    </source>
</evidence>
<dbReference type="SUPFAM" id="SSF161098">
    <property type="entry name" value="MetI-like"/>
    <property type="match status" value="1"/>
</dbReference>
<dbReference type="PROSITE" id="PS50928">
    <property type="entry name" value="ABC_TM1"/>
    <property type="match status" value="1"/>
</dbReference>
<dbReference type="Proteomes" id="UP001493487">
    <property type="component" value="Unassembled WGS sequence"/>
</dbReference>
<evidence type="ECO:0000313" key="9">
    <source>
        <dbReference type="EMBL" id="MEQ4486805.1"/>
    </source>
</evidence>
<dbReference type="InterPro" id="IPR050809">
    <property type="entry name" value="UgpAE/MalFG_permease"/>
</dbReference>
<feature type="transmembrane region" description="Helical" evidence="7">
    <location>
        <begin position="219"/>
        <end position="243"/>
    </location>
</feature>
<dbReference type="EMBL" id="JASKHM010000025">
    <property type="protein sequence ID" value="MEQ4486805.1"/>
    <property type="molecule type" value="Genomic_DNA"/>
</dbReference>
<evidence type="ECO:0000256" key="3">
    <source>
        <dbReference type="ARBA" id="ARBA00022475"/>
    </source>
</evidence>
<keyword evidence="5 7" id="KW-1133">Transmembrane helix</keyword>
<keyword evidence="4 7" id="KW-0812">Transmembrane</keyword>
<comment type="caution">
    <text evidence="9">The sequence shown here is derived from an EMBL/GenBank/DDBJ whole genome shotgun (WGS) entry which is preliminary data.</text>
</comment>
<dbReference type="RefSeq" id="WP_232189884.1">
    <property type="nucleotide sequence ID" value="NZ_JAIOAP010000024.1"/>
</dbReference>
<evidence type="ECO:0000256" key="2">
    <source>
        <dbReference type="ARBA" id="ARBA00022448"/>
    </source>
</evidence>
<evidence type="ECO:0000256" key="5">
    <source>
        <dbReference type="ARBA" id="ARBA00022989"/>
    </source>
</evidence>
<dbReference type="CDD" id="cd06261">
    <property type="entry name" value="TM_PBP2"/>
    <property type="match status" value="1"/>
</dbReference>
<sequence length="313" mass="35796">MIKAGVHPVKRVKSRNLVRNRYLYAMLLPAVLLVFVFWYVPLTGWLIAFVQYRPGIPLLSAKWTGLQQFIGFFTDTDDYVHLIRNTLAINISSLIANMTTAFLFAILLNEIRWRYFSKLIQTVTFFPFFVSWIIIYSLSSAMFATSAGAINETLIQWGVIAEGVNLLGDPRYSWMFMIALGVWKYAGYNSVIFISAISAISSEYYEAAQIDGANRFQRILYITIPGLMPTAIVLLILNSGWILNSNFEQFYLFTNATNWQRMEVLDIYIYKYGLQLLNYPYATAVGIMKTFISLIILMVVNQISKKATGKAIF</sequence>
<dbReference type="Pfam" id="PF00528">
    <property type="entry name" value="BPD_transp_1"/>
    <property type="match status" value="1"/>
</dbReference>
<comment type="subcellular location">
    <subcellularLocation>
        <location evidence="1 7">Cell membrane</location>
        <topology evidence="1 7">Multi-pass membrane protein</topology>
    </subcellularLocation>
</comment>
<feature type="transmembrane region" description="Helical" evidence="7">
    <location>
        <begin position="21"/>
        <end position="40"/>
    </location>
</feature>
<evidence type="ECO:0000256" key="6">
    <source>
        <dbReference type="ARBA" id="ARBA00023136"/>
    </source>
</evidence>
<reference evidence="9 10" key="1">
    <citation type="journal article" date="2023" name="Genome Announc.">
        <title>Pan-Genome Analyses of the Genus Cohnella and Proposal of the Novel Species Cohnella silvisoli sp. nov., Isolated from Forest Soil.</title>
        <authorList>
            <person name="Wang C."/>
            <person name="Mao L."/>
            <person name="Bao G."/>
            <person name="Zhu H."/>
        </authorList>
    </citation>
    <scope>NUCLEOTIDE SEQUENCE [LARGE SCALE GENOMIC DNA]</scope>
    <source>
        <strain evidence="9 10">NL03-T5-1</strain>
    </source>
</reference>
<evidence type="ECO:0000313" key="10">
    <source>
        <dbReference type="Proteomes" id="UP001493487"/>
    </source>
</evidence>
<feature type="transmembrane region" description="Helical" evidence="7">
    <location>
        <begin position="279"/>
        <end position="300"/>
    </location>
</feature>
<feature type="domain" description="ABC transmembrane type-1" evidence="8">
    <location>
        <begin position="83"/>
        <end position="300"/>
    </location>
</feature>
<protein>
    <submittedName>
        <fullName evidence="9">ABC transporter permease subunit</fullName>
    </submittedName>
</protein>
<dbReference type="InterPro" id="IPR035906">
    <property type="entry name" value="MetI-like_sf"/>
</dbReference>
<dbReference type="InterPro" id="IPR000515">
    <property type="entry name" value="MetI-like"/>
</dbReference>
<evidence type="ECO:0000256" key="4">
    <source>
        <dbReference type="ARBA" id="ARBA00022692"/>
    </source>
</evidence>
<dbReference type="PANTHER" id="PTHR43227">
    <property type="entry name" value="BLL4140 PROTEIN"/>
    <property type="match status" value="1"/>
</dbReference>
<keyword evidence="10" id="KW-1185">Reference proteome</keyword>
<dbReference type="PANTHER" id="PTHR43227:SF11">
    <property type="entry name" value="BLL4140 PROTEIN"/>
    <property type="match status" value="1"/>
</dbReference>
<evidence type="ECO:0000256" key="7">
    <source>
        <dbReference type="RuleBase" id="RU363032"/>
    </source>
</evidence>
<feature type="transmembrane region" description="Helical" evidence="7">
    <location>
        <begin position="174"/>
        <end position="198"/>
    </location>
</feature>
<feature type="transmembrane region" description="Helical" evidence="7">
    <location>
        <begin position="87"/>
        <end position="107"/>
    </location>
</feature>
<proteinExistence type="inferred from homology"/>
<organism evidence="9 10">
    <name type="scientific">Cohnella silvisoli</name>
    <dbReference type="NCBI Taxonomy" id="2873699"/>
    <lineage>
        <taxon>Bacteria</taxon>
        <taxon>Bacillati</taxon>
        <taxon>Bacillota</taxon>
        <taxon>Bacilli</taxon>
        <taxon>Bacillales</taxon>
        <taxon>Paenibacillaceae</taxon>
        <taxon>Cohnella</taxon>
    </lineage>
</organism>